<evidence type="ECO:0000256" key="4">
    <source>
        <dbReference type="ARBA" id="ARBA00022723"/>
    </source>
</evidence>
<evidence type="ECO:0000256" key="3">
    <source>
        <dbReference type="ARBA" id="ARBA00022695"/>
    </source>
</evidence>
<evidence type="ECO:0000256" key="1">
    <source>
        <dbReference type="ARBA" id="ARBA00012493"/>
    </source>
</evidence>
<keyword evidence="13" id="KW-1185">Reference proteome</keyword>
<comment type="similarity">
    <text evidence="9">Belongs to the bacterial reverse transcriptase family.</text>
</comment>
<dbReference type="InterPro" id="IPR043128">
    <property type="entry name" value="Rev_trsase/Diguanyl_cyclase"/>
</dbReference>
<dbReference type="SUPFAM" id="SSF56672">
    <property type="entry name" value="DNA/RNA polymerases"/>
    <property type="match status" value="1"/>
</dbReference>
<comment type="caution">
    <text evidence="12">The sequence shown here is derived from an EMBL/GenBank/DDBJ whole genome shotgun (WGS) entry which is preliminary data.</text>
</comment>
<dbReference type="InterPro" id="IPR051083">
    <property type="entry name" value="GrpII_Intron_Splice-Mob/Def"/>
</dbReference>
<evidence type="ECO:0000256" key="2">
    <source>
        <dbReference type="ARBA" id="ARBA00022679"/>
    </source>
</evidence>
<dbReference type="InterPro" id="IPR000123">
    <property type="entry name" value="Reverse_transcriptase_msDNA"/>
</dbReference>
<dbReference type="GO" id="GO:0003964">
    <property type="term" value="F:RNA-directed DNA polymerase activity"/>
    <property type="evidence" value="ECO:0007669"/>
    <property type="project" value="UniProtKB-KW"/>
</dbReference>
<dbReference type="PRINTS" id="PR00866">
    <property type="entry name" value="RNADNAPOLMS"/>
</dbReference>
<dbReference type="GO" id="GO:0003723">
    <property type="term" value="F:RNA binding"/>
    <property type="evidence" value="ECO:0007669"/>
    <property type="project" value="InterPro"/>
</dbReference>
<name>A0AAW9KUL7_9ACTO</name>
<dbReference type="PANTHER" id="PTHR34047:SF3">
    <property type="entry name" value="BLR2052 PROTEIN"/>
    <property type="match status" value="1"/>
</dbReference>
<keyword evidence="7" id="KW-0051">Antiviral defense</keyword>
<keyword evidence="5" id="KW-0460">Magnesium</keyword>
<keyword evidence="2" id="KW-0808">Transferase</keyword>
<dbReference type="AlphaFoldDB" id="A0AAW9KUL7"/>
<gene>
    <name evidence="12" type="ORF">QU665_02335</name>
</gene>
<dbReference type="InterPro" id="IPR043502">
    <property type="entry name" value="DNA/RNA_pol_sf"/>
</dbReference>
<evidence type="ECO:0000256" key="7">
    <source>
        <dbReference type="ARBA" id="ARBA00023118"/>
    </source>
</evidence>
<organism evidence="12 13">
    <name type="scientific">Actinomyces oris</name>
    <dbReference type="NCBI Taxonomy" id="544580"/>
    <lineage>
        <taxon>Bacteria</taxon>
        <taxon>Bacillati</taxon>
        <taxon>Actinomycetota</taxon>
        <taxon>Actinomycetes</taxon>
        <taxon>Actinomycetales</taxon>
        <taxon>Actinomycetaceae</taxon>
        <taxon>Actinomyces</taxon>
    </lineage>
</organism>
<dbReference type="GO" id="GO:0051607">
    <property type="term" value="P:defense response to virus"/>
    <property type="evidence" value="ECO:0007669"/>
    <property type="project" value="UniProtKB-KW"/>
</dbReference>
<reference evidence="12 13" key="1">
    <citation type="submission" date="2023-06" db="EMBL/GenBank/DDBJ databases">
        <title>Actinomyces orist ORNL 0101 HMT-893 genome.</title>
        <authorList>
            <person name="Johnston C.D."/>
            <person name="Chen T."/>
            <person name="Dewhirst F.E."/>
        </authorList>
    </citation>
    <scope>NUCLEOTIDE SEQUENCE [LARGE SCALE GENOMIC DNA]</scope>
    <source>
        <strain evidence="12 13">ORNL 0101</strain>
    </source>
</reference>
<comment type="function">
    <text evidence="8">Poorly processive, error-prone DNA polymerase involved in untargeted mutagenesis. Copies undamaged DNA at stalled replication forks, which arise in vivo from mismatched or misaligned primer ends. These misaligned primers can be extended by PolIV. Exhibits no 3'-5' exonuclease (proofreading) activity. May be involved in translesional synthesis, in conjunction with the beta clamp from PolIII.</text>
</comment>
<dbReference type="GO" id="GO:0046872">
    <property type="term" value="F:metal ion binding"/>
    <property type="evidence" value="ECO:0007669"/>
    <property type="project" value="UniProtKB-KW"/>
</dbReference>
<sequence>MPTVADRLAQTVVALVLERRAEPVFHQGSYGYRPGRGAIDAVAACRRRCWESSWVIDMDIQAFFDTVPWDLVCRAVETVCDLPWVMLYVRRWLKAPAQQGDGTLTERWKGTPQGSAVSPVVASLFMHYALDAWLARNFAEVVFERYADDVVICCKSLEQARAVLAAVAERMRQVGLRLHPRKTRIVYCKDANRTGSWEHTEFTFLGYEFRERTVKGGDMDCSGVSPRQCPERP</sequence>
<evidence type="ECO:0000313" key="13">
    <source>
        <dbReference type="Proteomes" id="UP001289581"/>
    </source>
</evidence>
<comment type="catalytic activity">
    <reaction evidence="10">
        <text>DNA(n) + a 2'-deoxyribonucleoside 5'-triphosphate = DNA(n+1) + diphosphate</text>
        <dbReference type="Rhea" id="RHEA:22508"/>
        <dbReference type="Rhea" id="RHEA-COMP:17339"/>
        <dbReference type="Rhea" id="RHEA-COMP:17340"/>
        <dbReference type="ChEBI" id="CHEBI:33019"/>
        <dbReference type="ChEBI" id="CHEBI:61560"/>
        <dbReference type="ChEBI" id="CHEBI:173112"/>
        <dbReference type="EC" id="2.7.7.49"/>
    </reaction>
</comment>
<evidence type="ECO:0000313" key="12">
    <source>
        <dbReference type="EMBL" id="MEA1303930.1"/>
    </source>
</evidence>
<accession>A0AAW9KUL7</accession>
<feature type="domain" description="Reverse transcriptase" evidence="11">
    <location>
        <begin position="1"/>
        <end position="209"/>
    </location>
</feature>
<evidence type="ECO:0000256" key="9">
    <source>
        <dbReference type="ARBA" id="ARBA00034120"/>
    </source>
</evidence>
<dbReference type="Gene3D" id="3.30.70.270">
    <property type="match status" value="1"/>
</dbReference>
<protein>
    <recommendedName>
        <fullName evidence="1">RNA-directed DNA polymerase</fullName>
        <ecNumber evidence="1">2.7.7.49</ecNumber>
    </recommendedName>
</protein>
<dbReference type="PROSITE" id="PS50878">
    <property type="entry name" value="RT_POL"/>
    <property type="match status" value="1"/>
</dbReference>
<dbReference type="PANTHER" id="PTHR34047">
    <property type="entry name" value="NUCLEAR INTRON MATURASE 1, MITOCHONDRIAL-RELATED"/>
    <property type="match status" value="1"/>
</dbReference>
<dbReference type="InterPro" id="IPR000477">
    <property type="entry name" value="RT_dom"/>
</dbReference>
<dbReference type="RefSeq" id="WP_322911532.1">
    <property type="nucleotide sequence ID" value="NZ_JAXBCZ010000001.1"/>
</dbReference>
<evidence type="ECO:0000256" key="10">
    <source>
        <dbReference type="ARBA" id="ARBA00048173"/>
    </source>
</evidence>
<dbReference type="Pfam" id="PF00078">
    <property type="entry name" value="RVT_1"/>
    <property type="match status" value="1"/>
</dbReference>
<dbReference type="CDD" id="cd01651">
    <property type="entry name" value="RT_G2_intron"/>
    <property type="match status" value="1"/>
</dbReference>
<proteinExistence type="inferred from homology"/>
<evidence type="ECO:0000256" key="5">
    <source>
        <dbReference type="ARBA" id="ARBA00022842"/>
    </source>
</evidence>
<evidence type="ECO:0000256" key="8">
    <source>
        <dbReference type="ARBA" id="ARBA00025589"/>
    </source>
</evidence>
<dbReference type="EC" id="2.7.7.49" evidence="1"/>
<keyword evidence="4" id="KW-0479">Metal-binding</keyword>
<dbReference type="EMBL" id="JAXBCZ010000001">
    <property type="protein sequence ID" value="MEA1303930.1"/>
    <property type="molecule type" value="Genomic_DNA"/>
</dbReference>
<keyword evidence="6 12" id="KW-0695">RNA-directed DNA polymerase</keyword>
<evidence type="ECO:0000259" key="11">
    <source>
        <dbReference type="PROSITE" id="PS50878"/>
    </source>
</evidence>
<keyword evidence="3" id="KW-0548">Nucleotidyltransferase</keyword>
<evidence type="ECO:0000256" key="6">
    <source>
        <dbReference type="ARBA" id="ARBA00022918"/>
    </source>
</evidence>
<dbReference type="Proteomes" id="UP001289581">
    <property type="component" value="Unassembled WGS sequence"/>
</dbReference>